<gene>
    <name evidence="2" type="ORF">CITCOLO1_LOCUS5102</name>
</gene>
<proteinExistence type="predicted"/>
<keyword evidence="1" id="KW-1133">Transmembrane helix</keyword>
<name>A0ABP0Y361_9ROSI</name>
<keyword evidence="1" id="KW-0812">Transmembrane</keyword>
<dbReference type="EMBL" id="OZ021745">
    <property type="protein sequence ID" value="CAK9313388.1"/>
    <property type="molecule type" value="Genomic_DNA"/>
</dbReference>
<dbReference type="Proteomes" id="UP001642487">
    <property type="component" value="Chromosome 11"/>
</dbReference>
<accession>A0ABP0Y361</accession>
<organism evidence="2 3">
    <name type="scientific">Citrullus colocynthis</name>
    <name type="common">colocynth</name>
    <dbReference type="NCBI Taxonomy" id="252529"/>
    <lineage>
        <taxon>Eukaryota</taxon>
        <taxon>Viridiplantae</taxon>
        <taxon>Streptophyta</taxon>
        <taxon>Embryophyta</taxon>
        <taxon>Tracheophyta</taxon>
        <taxon>Spermatophyta</taxon>
        <taxon>Magnoliopsida</taxon>
        <taxon>eudicotyledons</taxon>
        <taxon>Gunneridae</taxon>
        <taxon>Pentapetalae</taxon>
        <taxon>rosids</taxon>
        <taxon>fabids</taxon>
        <taxon>Cucurbitales</taxon>
        <taxon>Cucurbitaceae</taxon>
        <taxon>Benincaseae</taxon>
        <taxon>Citrullus</taxon>
    </lineage>
</organism>
<evidence type="ECO:0000313" key="2">
    <source>
        <dbReference type="EMBL" id="CAK9313388.1"/>
    </source>
</evidence>
<protein>
    <submittedName>
        <fullName evidence="2">Uncharacterized protein</fullName>
    </submittedName>
</protein>
<keyword evidence="1" id="KW-0472">Membrane</keyword>
<evidence type="ECO:0000313" key="3">
    <source>
        <dbReference type="Proteomes" id="UP001642487"/>
    </source>
</evidence>
<sequence>MHAASGVVDWWQRSSVRGSVKSGIVFADLRLLLCFYAESILYFSFIKNQIQSEILRPSGESAPTNAIGVSQFSSSFQVKIRDFSI</sequence>
<reference evidence="2 3" key="1">
    <citation type="submission" date="2024-03" db="EMBL/GenBank/DDBJ databases">
        <authorList>
            <person name="Gkanogiannis A."/>
            <person name="Becerra Lopez-Lavalle L."/>
        </authorList>
    </citation>
    <scope>NUCLEOTIDE SEQUENCE [LARGE SCALE GENOMIC DNA]</scope>
</reference>
<keyword evidence="3" id="KW-1185">Reference proteome</keyword>
<feature type="transmembrane region" description="Helical" evidence="1">
    <location>
        <begin position="24"/>
        <end position="46"/>
    </location>
</feature>
<evidence type="ECO:0000256" key="1">
    <source>
        <dbReference type="SAM" id="Phobius"/>
    </source>
</evidence>